<reference evidence="1" key="1">
    <citation type="journal article" date="2014" name="Front. Microbiol.">
        <title>High frequency of phylogenetically diverse reductive dehalogenase-homologous genes in deep subseafloor sedimentary metagenomes.</title>
        <authorList>
            <person name="Kawai M."/>
            <person name="Futagami T."/>
            <person name="Toyoda A."/>
            <person name="Takaki Y."/>
            <person name="Nishi S."/>
            <person name="Hori S."/>
            <person name="Arai W."/>
            <person name="Tsubouchi T."/>
            <person name="Morono Y."/>
            <person name="Uchiyama I."/>
            <person name="Ito T."/>
            <person name="Fujiyama A."/>
            <person name="Inagaki F."/>
            <person name="Takami H."/>
        </authorList>
    </citation>
    <scope>NUCLEOTIDE SEQUENCE</scope>
    <source>
        <strain evidence="1">Expedition CK06-06</strain>
    </source>
</reference>
<name>X0V3Z9_9ZZZZ</name>
<comment type="caution">
    <text evidence="1">The sequence shown here is derived from an EMBL/GenBank/DDBJ whole genome shotgun (WGS) entry which is preliminary data.</text>
</comment>
<accession>X0V3Z9</accession>
<protein>
    <submittedName>
        <fullName evidence="1">Uncharacterized protein</fullName>
    </submittedName>
</protein>
<gene>
    <name evidence="1" type="ORF">S01H1_37535</name>
</gene>
<sequence length="55" mass="6304">MDWIFDNLYNIGIILGALDIVFGALPDKIIKWPGIILSIGHQLHQYGKEQRDILK</sequence>
<dbReference type="EMBL" id="BARS01023584">
    <property type="protein sequence ID" value="GAG12830.1"/>
    <property type="molecule type" value="Genomic_DNA"/>
</dbReference>
<organism evidence="1">
    <name type="scientific">marine sediment metagenome</name>
    <dbReference type="NCBI Taxonomy" id="412755"/>
    <lineage>
        <taxon>unclassified sequences</taxon>
        <taxon>metagenomes</taxon>
        <taxon>ecological metagenomes</taxon>
    </lineage>
</organism>
<evidence type="ECO:0000313" key="1">
    <source>
        <dbReference type="EMBL" id="GAG12830.1"/>
    </source>
</evidence>
<proteinExistence type="predicted"/>
<dbReference type="AlphaFoldDB" id="X0V3Z9"/>